<name>A0A7S3ZVZ5_9STRA</name>
<comment type="similarity">
    <text evidence="1">Belongs to the bacterial ribosomal protein bL32 family.</text>
</comment>
<sequence>MMRSLVFAAAALSATAFAPARPSTALAPVATREAVVLMAVPKSRTSKKKTRQRKANWFAKANIQRERALTLGRSVLSEGEGSFIYNPDEEDDDDDDEYEDDDEEEEDDDEEDDEE</sequence>
<gene>
    <name evidence="6" type="ORF">PCAL00307_LOCUS11035</name>
    <name evidence="7" type="ORF">PECAL_6P19530</name>
</gene>
<evidence type="ECO:0000256" key="2">
    <source>
        <dbReference type="ARBA" id="ARBA00022980"/>
    </source>
</evidence>
<dbReference type="EMBL" id="HBIW01012859">
    <property type="protein sequence ID" value="CAE0695599.1"/>
    <property type="molecule type" value="Transcribed_RNA"/>
</dbReference>
<dbReference type="InterPro" id="IPR011332">
    <property type="entry name" value="Ribosomal_zn-bd"/>
</dbReference>
<reference evidence="6" key="1">
    <citation type="submission" date="2021-01" db="EMBL/GenBank/DDBJ databases">
        <authorList>
            <person name="Corre E."/>
            <person name="Pelletier E."/>
            <person name="Niang G."/>
            <person name="Scheremetjew M."/>
            <person name="Finn R."/>
            <person name="Kale V."/>
            <person name="Holt S."/>
            <person name="Cochrane G."/>
            <person name="Meng A."/>
            <person name="Brown T."/>
            <person name="Cohen L."/>
        </authorList>
    </citation>
    <scope>NUCLEOTIDE SEQUENCE</scope>
    <source>
        <strain evidence="6">CCMP1756</strain>
    </source>
</reference>
<keyword evidence="3" id="KW-0687">Ribonucleoprotein</keyword>
<evidence type="ECO:0000313" key="7">
    <source>
        <dbReference type="EMBL" id="CAH0380309.1"/>
    </source>
</evidence>
<evidence type="ECO:0000256" key="1">
    <source>
        <dbReference type="ARBA" id="ARBA00008560"/>
    </source>
</evidence>
<reference evidence="7" key="2">
    <citation type="submission" date="2021-11" db="EMBL/GenBank/DDBJ databases">
        <authorList>
            <consortium name="Genoscope - CEA"/>
            <person name="William W."/>
        </authorList>
    </citation>
    <scope>NUCLEOTIDE SEQUENCE</scope>
</reference>
<evidence type="ECO:0000256" key="3">
    <source>
        <dbReference type="ARBA" id="ARBA00023274"/>
    </source>
</evidence>
<dbReference type="HAMAP" id="MF_00340">
    <property type="entry name" value="Ribosomal_bL32"/>
    <property type="match status" value="1"/>
</dbReference>
<dbReference type="GO" id="GO:0015934">
    <property type="term" value="C:large ribosomal subunit"/>
    <property type="evidence" value="ECO:0007669"/>
    <property type="project" value="InterPro"/>
</dbReference>
<evidence type="ECO:0000256" key="4">
    <source>
        <dbReference type="SAM" id="MobiDB-lite"/>
    </source>
</evidence>
<evidence type="ECO:0008006" key="9">
    <source>
        <dbReference type="Google" id="ProtNLM"/>
    </source>
</evidence>
<proteinExistence type="inferred from homology"/>
<dbReference type="Proteomes" id="UP000789595">
    <property type="component" value="Unassembled WGS sequence"/>
</dbReference>
<organism evidence="6">
    <name type="scientific">Pelagomonas calceolata</name>
    <dbReference type="NCBI Taxonomy" id="35677"/>
    <lineage>
        <taxon>Eukaryota</taxon>
        <taxon>Sar</taxon>
        <taxon>Stramenopiles</taxon>
        <taxon>Ochrophyta</taxon>
        <taxon>Pelagophyceae</taxon>
        <taxon>Pelagomonadales</taxon>
        <taxon>Pelagomonadaceae</taxon>
        <taxon>Pelagomonas</taxon>
    </lineage>
</organism>
<dbReference type="EMBL" id="CAKKNE010000006">
    <property type="protein sequence ID" value="CAH0380309.1"/>
    <property type="molecule type" value="Genomic_DNA"/>
</dbReference>
<dbReference type="InterPro" id="IPR002677">
    <property type="entry name" value="Ribosomal_bL32"/>
</dbReference>
<dbReference type="GO" id="GO:0003735">
    <property type="term" value="F:structural constituent of ribosome"/>
    <property type="evidence" value="ECO:0007669"/>
    <property type="project" value="InterPro"/>
</dbReference>
<accession>A0A7S3ZVZ5</accession>
<dbReference type="Pfam" id="PF01783">
    <property type="entry name" value="Ribosomal_L32p"/>
    <property type="match status" value="1"/>
</dbReference>
<feature type="compositionally biased region" description="Acidic residues" evidence="4">
    <location>
        <begin position="87"/>
        <end position="115"/>
    </location>
</feature>
<feature type="chain" id="PRO_5036212224" description="50S ribosomal protein L32, chloroplastic" evidence="5">
    <location>
        <begin position="21"/>
        <end position="115"/>
    </location>
</feature>
<feature type="signal peptide" evidence="5">
    <location>
        <begin position="1"/>
        <end position="20"/>
    </location>
</feature>
<dbReference type="SUPFAM" id="SSF57829">
    <property type="entry name" value="Zn-binding ribosomal proteins"/>
    <property type="match status" value="1"/>
</dbReference>
<evidence type="ECO:0000313" key="8">
    <source>
        <dbReference type="Proteomes" id="UP000789595"/>
    </source>
</evidence>
<keyword evidence="5" id="KW-0732">Signal</keyword>
<dbReference type="GO" id="GO:0006412">
    <property type="term" value="P:translation"/>
    <property type="evidence" value="ECO:0007669"/>
    <property type="project" value="InterPro"/>
</dbReference>
<dbReference type="OrthoDB" id="203925at2759"/>
<evidence type="ECO:0000313" key="6">
    <source>
        <dbReference type="EMBL" id="CAE0695599.1"/>
    </source>
</evidence>
<feature type="region of interest" description="Disordered" evidence="4">
    <location>
        <begin position="79"/>
        <end position="115"/>
    </location>
</feature>
<protein>
    <recommendedName>
        <fullName evidence="9">50S ribosomal protein L32, chloroplastic</fullName>
    </recommendedName>
</protein>
<keyword evidence="2" id="KW-0689">Ribosomal protein</keyword>
<dbReference type="AlphaFoldDB" id="A0A7S3ZVZ5"/>
<evidence type="ECO:0000256" key="5">
    <source>
        <dbReference type="SAM" id="SignalP"/>
    </source>
</evidence>
<keyword evidence="8" id="KW-1185">Reference proteome</keyword>